<comment type="subcellular location">
    <subcellularLocation>
        <location evidence="1">Nucleus</location>
    </subcellularLocation>
</comment>
<dbReference type="Pfam" id="PF00447">
    <property type="entry name" value="HSF_DNA-bind"/>
    <property type="match status" value="1"/>
</dbReference>
<evidence type="ECO:0000256" key="9">
    <source>
        <dbReference type="RuleBase" id="RU004020"/>
    </source>
</evidence>
<organism evidence="12 13">
    <name type="scientific">Ameiurus melas</name>
    <name type="common">Black bullhead</name>
    <name type="synonym">Silurus melas</name>
    <dbReference type="NCBI Taxonomy" id="219545"/>
    <lineage>
        <taxon>Eukaryota</taxon>
        <taxon>Metazoa</taxon>
        <taxon>Chordata</taxon>
        <taxon>Craniata</taxon>
        <taxon>Vertebrata</taxon>
        <taxon>Euteleostomi</taxon>
        <taxon>Actinopterygii</taxon>
        <taxon>Neopterygii</taxon>
        <taxon>Teleostei</taxon>
        <taxon>Ostariophysi</taxon>
        <taxon>Siluriformes</taxon>
        <taxon>Ictaluridae</taxon>
        <taxon>Ameiurus</taxon>
    </lineage>
</organism>
<dbReference type="PRINTS" id="PR00056">
    <property type="entry name" value="HSFDOMAIN"/>
</dbReference>
<evidence type="ECO:0000256" key="10">
    <source>
        <dbReference type="SAM" id="MobiDB-lite"/>
    </source>
</evidence>
<dbReference type="InterPro" id="IPR036390">
    <property type="entry name" value="WH_DNA-bd_sf"/>
</dbReference>
<name>A0A7J6A4K6_AMEME</name>
<dbReference type="Proteomes" id="UP000593565">
    <property type="component" value="Unassembled WGS sequence"/>
</dbReference>
<feature type="region of interest" description="Disordered" evidence="10">
    <location>
        <begin position="339"/>
        <end position="394"/>
    </location>
</feature>
<evidence type="ECO:0000259" key="11">
    <source>
        <dbReference type="PROSITE" id="PS00434"/>
    </source>
</evidence>
<keyword evidence="13" id="KW-1185">Reference proteome</keyword>
<keyword evidence="8" id="KW-0539">Nucleus</keyword>
<keyword evidence="3" id="KW-0805">Transcription regulation</keyword>
<dbReference type="GO" id="GO:0003700">
    <property type="term" value="F:DNA-binding transcription factor activity"/>
    <property type="evidence" value="ECO:0007669"/>
    <property type="project" value="InterPro"/>
</dbReference>
<dbReference type="InterPro" id="IPR010542">
    <property type="entry name" value="Vert_HSTF_C"/>
</dbReference>
<evidence type="ECO:0000313" key="12">
    <source>
        <dbReference type="EMBL" id="KAF4077795.1"/>
    </source>
</evidence>
<dbReference type="Pfam" id="PF06546">
    <property type="entry name" value="Vert_HS_TF"/>
    <property type="match status" value="1"/>
</dbReference>
<keyword evidence="7" id="KW-0804">Transcription</keyword>
<keyword evidence="4" id="KW-0346">Stress response</keyword>
<evidence type="ECO:0000256" key="7">
    <source>
        <dbReference type="ARBA" id="ARBA00023163"/>
    </source>
</evidence>
<dbReference type="PANTHER" id="PTHR10015:SF274">
    <property type="entry name" value="HEAT SHOCK FACTOR PROTEIN 1"/>
    <property type="match status" value="1"/>
</dbReference>
<dbReference type="InterPro" id="IPR000232">
    <property type="entry name" value="HSF_DNA-bd"/>
</dbReference>
<evidence type="ECO:0000256" key="8">
    <source>
        <dbReference type="ARBA" id="ARBA00023242"/>
    </source>
</evidence>
<evidence type="ECO:0000313" key="13">
    <source>
        <dbReference type="Proteomes" id="UP000593565"/>
    </source>
</evidence>
<keyword evidence="6" id="KW-0010">Activator</keyword>
<comment type="caution">
    <text evidence="12">The sequence shown here is derived from an EMBL/GenBank/DDBJ whole genome shotgun (WGS) entry which is preliminary data.</text>
</comment>
<evidence type="ECO:0000256" key="3">
    <source>
        <dbReference type="ARBA" id="ARBA00023015"/>
    </source>
</evidence>
<gene>
    <name evidence="12" type="ORF">AMELA_G00211800</name>
</gene>
<comment type="similarity">
    <text evidence="2 9">Belongs to the HSF family.</text>
</comment>
<reference evidence="12 13" key="1">
    <citation type="submission" date="2020-02" db="EMBL/GenBank/DDBJ databases">
        <title>A chromosome-scale genome assembly of the black bullhead catfish (Ameiurus melas).</title>
        <authorList>
            <person name="Wen M."/>
            <person name="Zham M."/>
            <person name="Cabau C."/>
            <person name="Klopp C."/>
            <person name="Donnadieu C."/>
            <person name="Roques C."/>
            <person name="Bouchez O."/>
            <person name="Lampietro C."/>
            <person name="Jouanno E."/>
            <person name="Herpin A."/>
            <person name="Louis A."/>
            <person name="Berthelot C."/>
            <person name="Parey E."/>
            <person name="Roest-Crollius H."/>
            <person name="Braasch I."/>
            <person name="Postlethwait J."/>
            <person name="Robinson-Rechavi M."/>
            <person name="Echchiki A."/>
            <person name="Begum T."/>
            <person name="Montfort J."/>
            <person name="Schartl M."/>
            <person name="Bobe J."/>
            <person name="Guiguen Y."/>
        </authorList>
    </citation>
    <scope>NUCLEOTIDE SEQUENCE [LARGE SCALE GENOMIC DNA]</scope>
    <source>
        <strain evidence="12">M_S1</strain>
        <tissue evidence="12">Blood</tissue>
    </source>
</reference>
<dbReference type="FunFam" id="1.10.10.10:FF:000027">
    <property type="entry name" value="Heat shock transcription factor 1"/>
    <property type="match status" value="1"/>
</dbReference>
<dbReference type="PANTHER" id="PTHR10015">
    <property type="entry name" value="HEAT SHOCK TRANSCRIPTION FACTOR"/>
    <property type="match status" value="1"/>
</dbReference>
<feature type="compositionally biased region" description="Low complexity" evidence="10">
    <location>
        <begin position="373"/>
        <end position="388"/>
    </location>
</feature>
<evidence type="ECO:0000256" key="2">
    <source>
        <dbReference type="ARBA" id="ARBA00006403"/>
    </source>
</evidence>
<sequence length="525" mass="57956">MEFHTSGPGAVLLPGNNVPAFLTKLWTLVDDPETDPLICWSPNGNSFHVFDQGRFSKEVLPKYFKHNNMASFVRQLNMYGFRKVVHIEQGGLVKPEKDDTEFQHPYFLRGQEHLLENIKRKVTTVSNIKHEDLKLSPEDVSKVISDVQHMKGKQELMDTKISTLKHENEALWREVAMLRQKHAQQQKVVNKLIQFLITLARSNRVLGVKRKMPLMLNDSSTAHSIPKYSRQYSLEPSPSLASPGTTFSGTGIFSTNAPVKSGPIISDITDLAQSSPASAEEWIEDRTSPLVHVKEEPLSPTHSSEVEEVCPVEVEVGAGSTLPADTPLSPTTFINSILQESEPSPAPPPPQKCLSVARLDNSSQTSEVPHPFPSLSSSSSHLRSHPGSELNEHLDSIDSGLENLQAIFNVQSINFDSSPLFDIFSSNTGADFDLDSLATIQELLSEPARDTECSDNIKPGKQLIQYTAQPVVVTDPMSTENTVEDLPSLLELDGDSYFSPDPADDPTISLLTTDFQTTMPGDPKL</sequence>
<accession>A0A7J6A4K6</accession>
<dbReference type="SUPFAM" id="SSF46785">
    <property type="entry name" value="Winged helix' DNA-binding domain"/>
    <property type="match status" value="1"/>
</dbReference>
<dbReference type="GO" id="GO:0043565">
    <property type="term" value="F:sequence-specific DNA binding"/>
    <property type="evidence" value="ECO:0007669"/>
    <property type="project" value="InterPro"/>
</dbReference>
<evidence type="ECO:0000256" key="5">
    <source>
        <dbReference type="ARBA" id="ARBA00023125"/>
    </source>
</evidence>
<evidence type="ECO:0000256" key="6">
    <source>
        <dbReference type="ARBA" id="ARBA00023159"/>
    </source>
</evidence>
<dbReference type="GO" id="GO:0005634">
    <property type="term" value="C:nucleus"/>
    <property type="evidence" value="ECO:0007669"/>
    <property type="project" value="UniProtKB-SubCell"/>
</dbReference>
<protein>
    <recommendedName>
        <fullName evidence="11">HSF-type DNA-binding domain-containing protein</fullName>
    </recommendedName>
</protein>
<keyword evidence="5" id="KW-0238">DNA-binding</keyword>
<dbReference type="SMART" id="SM00415">
    <property type="entry name" value="HSF"/>
    <property type="match status" value="1"/>
</dbReference>
<dbReference type="PROSITE" id="PS00434">
    <property type="entry name" value="HSF_DOMAIN"/>
    <property type="match status" value="1"/>
</dbReference>
<feature type="domain" description="HSF-type DNA-binding" evidence="11">
    <location>
        <begin position="60"/>
        <end position="84"/>
    </location>
</feature>
<dbReference type="EMBL" id="JAAGNN010000018">
    <property type="protein sequence ID" value="KAF4077795.1"/>
    <property type="molecule type" value="Genomic_DNA"/>
</dbReference>
<dbReference type="AlphaFoldDB" id="A0A7J6A4K6"/>
<evidence type="ECO:0000256" key="1">
    <source>
        <dbReference type="ARBA" id="ARBA00004123"/>
    </source>
</evidence>
<proteinExistence type="inferred from homology"/>
<evidence type="ECO:0000256" key="4">
    <source>
        <dbReference type="ARBA" id="ARBA00023016"/>
    </source>
</evidence>
<dbReference type="InterPro" id="IPR036388">
    <property type="entry name" value="WH-like_DNA-bd_sf"/>
</dbReference>
<dbReference type="Gene3D" id="1.10.10.10">
    <property type="entry name" value="Winged helix-like DNA-binding domain superfamily/Winged helix DNA-binding domain"/>
    <property type="match status" value="1"/>
</dbReference>